<feature type="signal peptide" evidence="2">
    <location>
        <begin position="1"/>
        <end position="24"/>
    </location>
</feature>
<evidence type="ECO:0000256" key="2">
    <source>
        <dbReference type="SAM" id="SignalP"/>
    </source>
</evidence>
<dbReference type="STRING" id="632335.Calkr_0384"/>
<evidence type="ECO:0000313" key="4">
    <source>
        <dbReference type="Proteomes" id="UP000009256"/>
    </source>
</evidence>
<dbReference type="AlphaFoldDB" id="E4S8M7"/>
<organism evidence="3 4">
    <name type="scientific">Caldicellulosiruptor acetigenus (strain ATCC 700853 / DSM 12137 / I77R1B)</name>
    <name type="common">Caldicellulosiruptor kristjanssonii</name>
    <dbReference type="NCBI Taxonomy" id="632335"/>
    <lineage>
        <taxon>Bacteria</taxon>
        <taxon>Bacillati</taxon>
        <taxon>Bacillota</taxon>
        <taxon>Bacillota incertae sedis</taxon>
        <taxon>Caldicellulosiruptorales</taxon>
        <taxon>Caldicellulosiruptoraceae</taxon>
        <taxon>Caldicellulosiruptor</taxon>
    </lineage>
</organism>
<sequence length="322" mass="37571">MSKVNFFLILVVIFLFALPLLAFANTDSTINHEEEIFKLKRQLTAEHYLKILTELINKKEAFKEQLSSVTGFKGPYEPEKFKLSDEYVVYRLFVFPFKPESTSNSRTIYQLESSIKERIKSLKFETLDDALKTEFVQKKWARIIFYDGKAVGYMLIDWDKNYNNYIISESTMGYNRLGEAIKYMKEFLKSKGQTPNVKIVDALERSLYVVSEDGNWWCTDAADSSNPEMYRKQIWNFKDIKDALNNRPKEFLNYVEELNKMLRESPEKIPLGGSPFKPLYETAAKGEKIKNILTVILLLTITAIFIAGVNLSHKYKRRVSKF</sequence>
<reference evidence="3 4" key="2">
    <citation type="journal article" date="2011" name="J. Bacteriol.">
        <title>Complete genome sequences for the anaerobic, extremely thermophilic plant biomass-degrading bacteria Caldicellulosiruptor hydrothermalis, Caldicellulosiruptor kristjanssonii, Caldicellulosiruptor kronotskyensis, Caldicellulosiruptor owensenis, and Caldicellulosiruptor lactoaceticus.</title>
        <authorList>
            <person name="Blumer-Schuette S.E."/>
            <person name="Ozdemir I."/>
            <person name="Mistry D."/>
            <person name="Lucas S."/>
            <person name="Lapidus A."/>
            <person name="Cheng J.F."/>
            <person name="Goodwin L.A."/>
            <person name="Pitluck S."/>
            <person name="Land M.L."/>
            <person name="Hauser L.J."/>
            <person name="Woyke T."/>
            <person name="Mikhailova N."/>
            <person name="Pati A."/>
            <person name="Kyrpides N.C."/>
            <person name="Ivanova N."/>
            <person name="Detter J.C."/>
            <person name="Walston-Davenport K."/>
            <person name="Han S."/>
            <person name="Adams M.W."/>
            <person name="Kelly R.M."/>
        </authorList>
    </citation>
    <scope>NUCLEOTIDE SEQUENCE [LARGE SCALE GENOMIC DNA]</scope>
    <source>
        <strain evidence="4">ATCC 700853 / DSM 12137 / I77R1B</strain>
    </source>
</reference>
<dbReference type="OrthoDB" id="1714933at2"/>
<feature type="chain" id="PRO_5003188484" evidence="2">
    <location>
        <begin position="25"/>
        <end position="322"/>
    </location>
</feature>
<keyword evidence="4" id="KW-1185">Reference proteome</keyword>
<accession>E4S8M7</accession>
<reference key="1">
    <citation type="submission" date="2010-11" db="EMBL/GenBank/DDBJ databases">
        <title>Complete sequence of chromosome of Caldicellulosiruptor kristjanssonii 177R1B.</title>
        <authorList>
            <consortium name="US DOE Joint Genome Institute"/>
            <person name="Lucas S."/>
            <person name="Copeland A."/>
            <person name="Lapidus A."/>
            <person name="Cheng J.-F."/>
            <person name="Bruce D."/>
            <person name="Goodwin L."/>
            <person name="Pitluck S."/>
            <person name="Davenport K."/>
            <person name="Detter J.C."/>
            <person name="Han C."/>
            <person name="Tapia R."/>
            <person name="Land M."/>
            <person name="Hauser L."/>
            <person name="Jeffries C."/>
            <person name="Kyrpides N."/>
            <person name="Ivanova N."/>
            <person name="Mikhailova N."/>
            <person name="Blumer-Schuette S.E."/>
            <person name="Kelly R.M."/>
            <person name="Woyke T."/>
        </authorList>
    </citation>
    <scope>NUCLEOTIDE SEQUENCE</scope>
    <source>
        <strain>177R1B</strain>
    </source>
</reference>
<dbReference type="RefSeq" id="WP_013431782.1">
    <property type="nucleotide sequence ID" value="NC_014721.1"/>
</dbReference>
<name>E4S8M7_CALA7</name>
<keyword evidence="2" id="KW-0732">Signal</keyword>
<gene>
    <name evidence="3" type="ordered locus">Calkr_0384</name>
</gene>
<evidence type="ECO:0000313" key="3">
    <source>
        <dbReference type="EMBL" id="ADQ39936.1"/>
    </source>
</evidence>
<dbReference type="HOGENOM" id="CLU_881890_0_0_9"/>
<dbReference type="EMBL" id="CP002326">
    <property type="protein sequence ID" value="ADQ39936.1"/>
    <property type="molecule type" value="Genomic_DNA"/>
</dbReference>
<protein>
    <submittedName>
        <fullName evidence="3">Uncharacterized protein</fullName>
    </submittedName>
</protein>
<keyword evidence="1" id="KW-1133">Transmembrane helix</keyword>
<dbReference type="KEGG" id="cki:Calkr_0384"/>
<feature type="transmembrane region" description="Helical" evidence="1">
    <location>
        <begin position="292"/>
        <end position="311"/>
    </location>
</feature>
<evidence type="ECO:0000256" key="1">
    <source>
        <dbReference type="SAM" id="Phobius"/>
    </source>
</evidence>
<dbReference type="Proteomes" id="UP000009256">
    <property type="component" value="Chromosome"/>
</dbReference>
<keyword evidence="1" id="KW-0812">Transmembrane</keyword>
<keyword evidence="1" id="KW-0472">Membrane</keyword>
<proteinExistence type="predicted"/>